<keyword evidence="13 16" id="KW-0486">Methionine biosynthesis</keyword>
<dbReference type="SUPFAM" id="SSF55021">
    <property type="entry name" value="ACT-like"/>
    <property type="match status" value="1"/>
</dbReference>
<comment type="caution">
    <text evidence="19">The sequence shown here is derived from an EMBL/GenBank/DDBJ whole genome shotgun (WGS) entry which is preliminary data.</text>
</comment>
<dbReference type="InterPro" id="IPR016204">
    <property type="entry name" value="HDH"/>
</dbReference>
<comment type="catalytic activity">
    <reaction evidence="16">
        <text>L-homoserine + NADP(+) = L-aspartate 4-semialdehyde + NADPH + H(+)</text>
        <dbReference type="Rhea" id="RHEA:15761"/>
        <dbReference type="ChEBI" id="CHEBI:15378"/>
        <dbReference type="ChEBI" id="CHEBI:57476"/>
        <dbReference type="ChEBI" id="CHEBI:57783"/>
        <dbReference type="ChEBI" id="CHEBI:58349"/>
        <dbReference type="ChEBI" id="CHEBI:537519"/>
        <dbReference type="EC" id="1.1.1.3"/>
    </reaction>
</comment>
<keyword evidence="8 16" id="KW-0791">Threonine biosynthesis</keyword>
<dbReference type="GO" id="GO:0050661">
    <property type="term" value="F:NADP binding"/>
    <property type="evidence" value="ECO:0007669"/>
    <property type="project" value="InterPro"/>
</dbReference>
<feature type="binding site" evidence="15">
    <location>
        <begin position="19"/>
        <end position="26"/>
    </location>
    <ligand>
        <name>NADP(+)</name>
        <dbReference type="ChEBI" id="CHEBI:58349"/>
    </ligand>
</feature>
<dbReference type="EC" id="1.1.1.3" evidence="5 16"/>
<dbReference type="FunFam" id="3.30.360.10:FF:000005">
    <property type="entry name" value="Homoserine dehydrogenase"/>
    <property type="match status" value="1"/>
</dbReference>
<evidence type="ECO:0000256" key="6">
    <source>
        <dbReference type="ARBA" id="ARBA00013376"/>
    </source>
</evidence>
<feature type="domain" description="ACT" evidence="18">
    <location>
        <begin position="363"/>
        <end position="446"/>
    </location>
</feature>
<evidence type="ECO:0000256" key="14">
    <source>
        <dbReference type="PIRSR" id="PIRSR000098-1"/>
    </source>
</evidence>
<dbReference type="OrthoDB" id="9808167at2"/>
<dbReference type="AlphaFoldDB" id="A0A2G1VXW3"/>
<evidence type="ECO:0000256" key="17">
    <source>
        <dbReference type="RuleBase" id="RU004171"/>
    </source>
</evidence>
<dbReference type="Pfam" id="PF00742">
    <property type="entry name" value="Homoserine_dh"/>
    <property type="match status" value="1"/>
</dbReference>
<dbReference type="Pfam" id="PF03447">
    <property type="entry name" value="NAD_binding_3"/>
    <property type="match status" value="1"/>
</dbReference>
<dbReference type="GO" id="GO:0004412">
    <property type="term" value="F:homoserine dehydrogenase activity"/>
    <property type="evidence" value="ECO:0007669"/>
    <property type="project" value="UniProtKB-EC"/>
</dbReference>
<evidence type="ECO:0000256" key="11">
    <source>
        <dbReference type="ARBA" id="ARBA00023002"/>
    </source>
</evidence>
<evidence type="ECO:0000256" key="12">
    <source>
        <dbReference type="ARBA" id="ARBA00023027"/>
    </source>
</evidence>
<comment type="pathway">
    <text evidence="3 16">Amino-acid biosynthesis; L-methionine biosynthesis via de novo pathway; L-homoserine from L-aspartate: step 3/3.</text>
</comment>
<comment type="pathway">
    <text evidence="2 16">Amino-acid biosynthesis; L-threonine biosynthesis; L-threonine from L-aspartate: step 3/5.</text>
</comment>
<feature type="active site" description="Proton donor" evidence="14">
    <location>
        <position position="215"/>
    </location>
</feature>
<gene>
    <name evidence="19" type="ORF">CEE69_30105</name>
</gene>
<dbReference type="FunFam" id="3.40.50.720:FF:000062">
    <property type="entry name" value="Homoserine dehydrogenase"/>
    <property type="match status" value="1"/>
</dbReference>
<dbReference type="Gene3D" id="3.40.50.720">
    <property type="entry name" value="NAD(P)-binding Rossmann-like Domain"/>
    <property type="match status" value="1"/>
</dbReference>
<accession>A0A2G1VXW3</accession>
<dbReference type="InterPro" id="IPR036291">
    <property type="entry name" value="NAD(P)-bd_dom_sf"/>
</dbReference>
<dbReference type="InterPro" id="IPR001342">
    <property type="entry name" value="HDH_cat"/>
</dbReference>
<dbReference type="InterPro" id="IPR005106">
    <property type="entry name" value="Asp/hSer_DH_NAD-bd"/>
</dbReference>
<dbReference type="InterPro" id="IPR019811">
    <property type="entry name" value="HDH_CS"/>
</dbReference>
<organism evidence="19 20">
    <name type="scientific">Rhodopirellula bahusiensis</name>
    <dbReference type="NCBI Taxonomy" id="2014065"/>
    <lineage>
        <taxon>Bacteria</taxon>
        <taxon>Pseudomonadati</taxon>
        <taxon>Planctomycetota</taxon>
        <taxon>Planctomycetia</taxon>
        <taxon>Pirellulales</taxon>
        <taxon>Pirellulaceae</taxon>
        <taxon>Rhodopirellula</taxon>
    </lineage>
</organism>
<keyword evidence="11 16" id="KW-0560">Oxidoreductase</keyword>
<evidence type="ECO:0000256" key="15">
    <source>
        <dbReference type="PIRSR" id="PIRSR000098-2"/>
    </source>
</evidence>
<comment type="cofactor">
    <cofactor evidence="1">
        <name>a metal cation</name>
        <dbReference type="ChEBI" id="CHEBI:25213"/>
    </cofactor>
</comment>
<evidence type="ECO:0000256" key="10">
    <source>
        <dbReference type="ARBA" id="ARBA00022857"/>
    </source>
</evidence>
<proteinExistence type="inferred from homology"/>
<dbReference type="PROSITE" id="PS51671">
    <property type="entry name" value="ACT"/>
    <property type="match status" value="1"/>
</dbReference>
<sequence>MNATPNQQKSSDRTNVAIIGMGTVGAGVARLLIDHGDRTARHAGKTIWLSKAVVRDLSKPRGIDLPEGVLTDSIDDVLNDPEIDVVIQLMGGLSPAREVMLRAMEAGKDIVTANKALLAEHGAELFTRARELGRSIAFEAAVAGGIPIIANISQCLSANQIESLEGILNGTSNFIVSQMDEKGAGYDETVKRAQELGYAEADPAMDVDGTDAAQKLAILSHLAFGATVDWRDIPRSGIDGLDPADLIYARELGYRIKLLATAQLVDGELELSVAPTLVAIGTPMAEVRDAFNAIRVVGDAVGPVFYHGLGAGQMPTASAVVADVIDTAVGRTPITFETLEYFSAERPPRTAQRDADRLRGRYYLRLRVANDPGTLAAIAGVLSNQSISIASVIQHEPKSKDEANASDNTVPLVIMTHEASEGAASRATTDIEALPAISGKVVRMPVRD</sequence>
<evidence type="ECO:0000313" key="20">
    <source>
        <dbReference type="Proteomes" id="UP000225740"/>
    </source>
</evidence>
<dbReference type="PIRSF" id="PIRSF000098">
    <property type="entry name" value="Homoser_dehydrog"/>
    <property type="match status" value="1"/>
</dbReference>
<evidence type="ECO:0000256" key="7">
    <source>
        <dbReference type="ARBA" id="ARBA00022605"/>
    </source>
</evidence>
<feature type="binding site" evidence="15">
    <location>
        <position position="115"/>
    </location>
    <ligand>
        <name>NADPH</name>
        <dbReference type="ChEBI" id="CHEBI:57783"/>
    </ligand>
</feature>
<evidence type="ECO:0000259" key="18">
    <source>
        <dbReference type="PROSITE" id="PS51671"/>
    </source>
</evidence>
<dbReference type="GO" id="GO:0009088">
    <property type="term" value="P:threonine biosynthetic process"/>
    <property type="evidence" value="ECO:0007669"/>
    <property type="project" value="UniProtKB-UniPathway"/>
</dbReference>
<dbReference type="InterPro" id="IPR002912">
    <property type="entry name" value="ACT_dom"/>
</dbReference>
<name>A0A2G1VXW3_9BACT</name>
<reference evidence="19 20" key="1">
    <citation type="submission" date="2017-06" db="EMBL/GenBank/DDBJ databases">
        <title>Description of Rhodopirellula bahusiensis sp. nov.</title>
        <authorList>
            <person name="Kizina J."/>
            <person name="Harder J."/>
        </authorList>
    </citation>
    <scope>NUCLEOTIDE SEQUENCE [LARGE SCALE GENOMIC DNA]</scope>
    <source>
        <strain evidence="19 20">SWK21</strain>
    </source>
</reference>
<evidence type="ECO:0000256" key="16">
    <source>
        <dbReference type="RuleBase" id="RU000579"/>
    </source>
</evidence>
<dbReference type="NCBIfam" id="NF004976">
    <property type="entry name" value="PRK06349.1"/>
    <property type="match status" value="1"/>
</dbReference>
<evidence type="ECO:0000313" key="19">
    <source>
        <dbReference type="EMBL" id="PHQ31613.1"/>
    </source>
</evidence>
<evidence type="ECO:0000256" key="8">
    <source>
        <dbReference type="ARBA" id="ARBA00022697"/>
    </source>
</evidence>
<dbReference type="UniPathway" id="UPA00050">
    <property type="reaction ID" value="UER00063"/>
</dbReference>
<dbReference type="PANTHER" id="PTHR43331">
    <property type="entry name" value="HOMOSERINE DEHYDROGENASE"/>
    <property type="match status" value="1"/>
</dbReference>
<dbReference type="RefSeq" id="WP_099264261.1">
    <property type="nucleotide sequence ID" value="NZ_NIZW01000044.1"/>
</dbReference>
<dbReference type="SUPFAM" id="SSF55347">
    <property type="entry name" value="Glyceraldehyde-3-phosphate dehydrogenase-like, C-terminal domain"/>
    <property type="match status" value="1"/>
</dbReference>
<dbReference type="Proteomes" id="UP000225740">
    <property type="component" value="Unassembled WGS sequence"/>
</dbReference>
<dbReference type="Gene3D" id="3.30.70.260">
    <property type="match status" value="1"/>
</dbReference>
<feature type="binding site" evidence="15">
    <location>
        <position position="200"/>
    </location>
    <ligand>
        <name>L-homoserine</name>
        <dbReference type="ChEBI" id="CHEBI:57476"/>
    </ligand>
</feature>
<keyword evidence="7 16" id="KW-0028">Amino-acid biosynthesis</keyword>
<dbReference type="InterPro" id="IPR045865">
    <property type="entry name" value="ACT-like_dom_sf"/>
</dbReference>
<dbReference type="Pfam" id="PF01842">
    <property type="entry name" value="ACT"/>
    <property type="match status" value="1"/>
</dbReference>
<dbReference type="PROSITE" id="PS01042">
    <property type="entry name" value="HOMOSER_DHGENASE"/>
    <property type="match status" value="1"/>
</dbReference>
<dbReference type="PANTHER" id="PTHR43331:SF1">
    <property type="entry name" value="HOMOSERINE DEHYDROGENASE"/>
    <property type="match status" value="1"/>
</dbReference>
<evidence type="ECO:0000256" key="3">
    <source>
        <dbReference type="ARBA" id="ARBA00005062"/>
    </source>
</evidence>
<dbReference type="GO" id="GO:0009086">
    <property type="term" value="P:methionine biosynthetic process"/>
    <property type="evidence" value="ECO:0007669"/>
    <property type="project" value="UniProtKB-KW"/>
</dbReference>
<evidence type="ECO:0000256" key="9">
    <source>
        <dbReference type="ARBA" id="ARBA00022723"/>
    </source>
</evidence>
<evidence type="ECO:0000256" key="4">
    <source>
        <dbReference type="ARBA" id="ARBA00006753"/>
    </source>
</evidence>
<keyword evidence="10 15" id="KW-0521">NADP</keyword>
<keyword evidence="12" id="KW-0520">NAD</keyword>
<dbReference type="GO" id="GO:0046872">
    <property type="term" value="F:metal ion binding"/>
    <property type="evidence" value="ECO:0007669"/>
    <property type="project" value="UniProtKB-KW"/>
</dbReference>
<dbReference type="CDD" id="cd04881">
    <property type="entry name" value="ACT_HSDH-Hom"/>
    <property type="match status" value="1"/>
</dbReference>
<dbReference type="FunFam" id="3.30.70.260:FF:000030">
    <property type="entry name" value="Homoserine dehydrogenase"/>
    <property type="match status" value="1"/>
</dbReference>
<dbReference type="Gene3D" id="3.30.360.10">
    <property type="entry name" value="Dihydrodipicolinate Reductase, domain 2"/>
    <property type="match status" value="1"/>
</dbReference>
<dbReference type="GeneID" id="90612081"/>
<protein>
    <recommendedName>
        <fullName evidence="6 16">Homoserine dehydrogenase</fullName>
        <ecNumber evidence="5 16">1.1.1.3</ecNumber>
    </recommendedName>
</protein>
<dbReference type="SUPFAM" id="SSF51735">
    <property type="entry name" value="NAD(P)-binding Rossmann-fold domains"/>
    <property type="match status" value="1"/>
</dbReference>
<evidence type="ECO:0000256" key="1">
    <source>
        <dbReference type="ARBA" id="ARBA00001920"/>
    </source>
</evidence>
<evidence type="ECO:0000256" key="13">
    <source>
        <dbReference type="ARBA" id="ARBA00023167"/>
    </source>
</evidence>
<evidence type="ECO:0000256" key="2">
    <source>
        <dbReference type="ARBA" id="ARBA00005056"/>
    </source>
</evidence>
<keyword evidence="9" id="KW-0479">Metal-binding</keyword>
<comment type="similarity">
    <text evidence="4 17">Belongs to the homoserine dehydrogenase family.</text>
</comment>
<dbReference type="EMBL" id="NIZW01000044">
    <property type="protein sequence ID" value="PHQ31613.1"/>
    <property type="molecule type" value="Genomic_DNA"/>
</dbReference>
<evidence type="ECO:0000256" key="5">
    <source>
        <dbReference type="ARBA" id="ARBA00013213"/>
    </source>
</evidence>
<keyword evidence="20" id="KW-1185">Reference proteome</keyword>
<dbReference type="UniPathway" id="UPA00051">
    <property type="reaction ID" value="UER00465"/>
</dbReference>